<evidence type="ECO:0000256" key="2">
    <source>
        <dbReference type="ARBA" id="ARBA00023242"/>
    </source>
</evidence>
<dbReference type="Gene3D" id="1.20.930.10">
    <property type="entry name" value="Conserved domain common to transcription factors TFIIS, elongin A, CRSP70"/>
    <property type="match status" value="1"/>
</dbReference>
<dbReference type="EMBL" id="CAKOAT010011114">
    <property type="protein sequence ID" value="CAH8283589.1"/>
    <property type="molecule type" value="Genomic_DNA"/>
</dbReference>
<name>A0ABC8IN19_ERUVS</name>
<dbReference type="SUPFAM" id="SSF47676">
    <property type="entry name" value="Conserved domain common to transcription factors TFIIS, elongin A, CRSP70"/>
    <property type="match status" value="1"/>
</dbReference>
<sequence length="381" mass="43579">MTTEKPSASLDTWRDYFRRGDSDIFGIIEHAIMVAAADLPKEFKARRDTITELLFSCQVGRCIGCGQRELSKAVHEEANSDRKSVETVGVDSGGHEEDETKLNVDEIVDEVMRIKYILLNKNNEPYVLVESLTNLASISMSVDLIKETKIGKVVNGLRKHGSYKIKKLAKTLIVKWKAMVDQWSNMPKEGAGNSSISSCNLFATLSIVDEAESFPSLPHDLVLYAREPTALEISKMFSDLLDSHVQPKHERKVQSRMIRKLDGTCEANVVGRDKKNQQMRREEFDVRPMRHSAPVLDEPIRKSKQNKGEMVRAIQRIDGSQQDTHKALDQEAKFENTKKRIQESYQQHENAKRQRTIQVLETIPEQRKAQRPLLKIRPMRR</sequence>
<protein>
    <recommendedName>
        <fullName evidence="5">TFIIS N-terminal domain-containing protein</fullName>
    </recommendedName>
</protein>
<feature type="domain" description="TFIIS N-terminal" evidence="5">
    <location>
        <begin position="109"/>
        <end position="183"/>
    </location>
</feature>
<dbReference type="CDD" id="cd00183">
    <property type="entry name" value="TFIIS_I"/>
    <property type="match status" value="1"/>
</dbReference>
<keyword evidence="7" id="KW-1185">Reference proteome</keyword>
<feature type="region of interest" description="Disordered" evidence="4">
    <location>
        <begin position="77"/>
        <end position="97"/>
    </location>
</feature>
<dbReference type="PANTHER" id="PTHR46554">
    <property type="entry name" value="MEDIATOR OF RNA POLYMERASE II TRANSCRIPTION SUBUNIT 26A-RELATED"/>
    <property type="match status" value="1"/>
</dbReference>
<comment type="caution">
    <text evidence="6">The sequence shown here is derived from an EMBL/GenBank/DDBJ whole genome shotgun (WGS) entry which is preliminary data.</text>
</comment>
<dbReference type="Pfam" id="PF08711">
    <property type="entry name" value="Med26"/>
    <property type="match status" value="1"/>
</dbReference>
<dbReference type="AlphaFoldDB" id="A0ABC8IN19"/>
<comment type="subcellular location">
    <subcellularLocation>
        <location evidence="1 3">Nucleus</location>
    </subcellularLocation>
</comment>
<gene>
    <name evidence="6" type="ORF">ERUC_LOCUS645</name>
</gene>
<reference evidence="6 7" key="1">
    <citation type="submission" date="2022-03" db="EMBL/GenBank/DDBJ databases">
        <authorList>
            <person name="Macdonald S."/>
            <person name="Ahmed S."/>
            <person name="Newling K."/>
        </authorList>
    </citation>
    <scope>NUCLEOTIDE SEQUENCE [LARGE SCALE GENOMIC DNA]</scope>
</reference>
<evidence type="ECO:0000313" key="6">
    <source>
        <dbReference type="EMBL" id="CAH8283589.1"/>
    </source>
</evidence>
<dbReference type="Proteomes" id="UP001642260">
    <property type="component" value="Unassembled WGS sequence"/>
</dbReference>
<dbReference type="SMART" id="SM00509">
    <property type="entry name" value="TFS2N"/>
    <property type="match status" value="1"/>
</dbReference>
<dbReference type="PANTHER" id="PTHR46554:SF2">
    <property type="entry name" value="TFIIS N-TERMINAL DOMAIN-CONTAINING PROTEIN"/>
    <property type="match status" value="1"/>
</dbReference>
<proteinExistence type="predicted"/>
<evidence type="ECO:0000256" key="1">
    <source>
        <dbReference type="ARBA" id="ARBA00004123"/>
    </source>
</evidence>
<evidence type="ECO:0000256" key="3">
    <source>
        <dbReference type="PROSITE-ProRule" id="PRU00649"/>
    </source>
</evidence>
<organism evidence="6 7">
    <name type="scientific">Eruca vesicaria subsp. sativa</name>
    <name type="common">Garden rocket</name>
    <name type="synonym">Eruca sativa</name>
    <dbReference type="NCBI Taxonomy" id="29727"/>
    <lineage>
        <taxon>Eukaryota</taxon>
        <taxon>Viridiplantae</taxon>
        <taxon>Streptophyta</taxon>
        <taxon>Embryophyta</taxon>
        <taxon>Tracheophyta</taxon>
        <taxon>Spermatophyta</taxon>
        <taxon>Magnoliopsida</taxon>
        <taxon>eudicotyledons</taxon>
        <taxon>Gunneridae</taxon>
        <taxon>Pentapetalae</taxon>
        <taxon>rosids</taxon>
        <taxon>malvids</taxon>
        <taxon>Brassicales</taxon>
        <taxon>Brassicaceae</taxon>
        <taxon>Brassiceae</taxon>
        <taxon>Eruca</taxon>
    </lineage>
</organism>
<accession>A0ABC8IN19</accession>
<dbReference type="InterPro" id="IPR017923">
    <property type="entry name" value="TFIIS_N"/>
</dbReference>
<evidence type="ECO:0000259" key="5">
    <source>
        <dbReference type="PROSITE" id="PS51319"/>
    </source>
</evidence>
<dbReference type="GO" id="GO:0005634">
    <property type="term" value="C:nucleus"/>
    <property type="evidence" value="ECO:0007669"/>
    <property type="project" value="UniProtKB-SubCell"/>
</dbReference>
<dbReference type="InterPro" id="IPR003617">
    <property type="entry name" value="TFIIS/CRSP70_N_sub"/>
</dbReference>
<dbReference type="InterPro" id="IPR035441">
    <property type="entry name" value="TFIIS/LEDGF_dom_sf"/>
</dbReference>
<evidence type="ECO:0000313" key="7">
    <source>
        <dbReference type="Proteomes" id="UP001642260"/>
    </source>
</evidence>
<keyword evidence="2 3" id="KW-0539">Nucleus</keyword>
<evidence type="ECO:0000256" key="4">
    <source>
        <dbReference type="SAM" id="MobiDB-lite"/>
    </source>
</evidence>
<dbReference type="PROSITE" id="PS51319">
    <property type="entry name" value="TFIIS_N"/>
    <property type="match status" value="1"/>
</dbReference>